<dbReference type="EMBL" id="MU275838">
    <property type="protein sequence ID" value="KAI0053883.1"/>
    <property type="molecule type" value="Genomic_DNA"/>
</dbReference>
<gene>
    <name evidence="1" type="ORF">FA95DRAFT_1568234</name>
</gene>
<name>A0ACB8SCD9_9AGAM</name>
<protein>
    <submittedName>
        <fullName evidence="1">Uncharacterized protein</fullName>
    </submittedName>
</protein>
<accession>A0ACB8SCD9</accession>
<keyword evidence="2" id="KW-1185">Reference proteome</keyword>
<dbReference type="Proteomes" id="UP000814033">
    <property type="component" value="Unassembled WGS sequence"/>
</dbReference>
<evidence type="ECO:0000313" key="2">
    <source>
        <dbReference type="Proteomes" id="UP000814033"/>
    </source>
</evidence>
<comment type="caution">
    <text evidence="1">The sequence shown here is derived from an EMBL/GenBank/DDBJ whole genome shotgun (WGS) entry which is preliminary data.</text>
</comment>
<reference evidence="1" key="1">
    <citation type="submission" date="2021-02" db="EMBL/GenBank/DDBJ databases">
        <authorList>
            <consortium name="DOE Joint Genome Institute"/>
            <person name="Ahrendt S."/>
            <person name="Looney B.P."/>
            <person name="Miyauchi S."/>
            <person name="Morin E."/>
            <person name="Drula E."/>
            <person name="Courty P.E."/>
            <person name="Chicoki N."/>
            <person name="Fauchery L."/>
            <person name="Kohler A."/>
            <person name="Kuo A."/>
            <person name="Labutti K."/>
            <person name="Pangilinan J."/>
            <person name="Lipzen A."/>
            <person name="Riley R."/>
            <person name="Andreopoulos W."/>
            <person name="He G."/>
            <person name="Johnson J."/>
            <person name="Barry K.W."/>
            <person name="Grigoriev I.V."/>
            <person name="Nagy L."/>
            <person name="Hibbett D."/>
            <person name="Henrissat B."/>
            <person name="Matheny P.B."/>
            <person name="Labbe J."/>
            <person name="Martin F."/>
        </authorList>
    </citation>
    <scope>NUCLEOTIDE SEQUENCE</scope>
    <source>
        <strain evidence="1">FP105234-sp</strain>
    </source>
</reference>
<reference evidence="1" key="2">
    <citation type="journal article" date="2022" name="New Phytol.">
        <title>Evolutionary transition to the ectomycorrhizal habit in the genomes of a hyperdiverse lineage of mushroom-forming fungi.</title>
        <authorList>
            <person name="Looney B."/>
            <person name="Miyauchi S."/>
            <person name="Morin E."/>
            <person name="Drula E."/>
            <person name="Courty P.E."/>
            <person name="Kohler A."/>
            <person name="Kuo A."/>
            <person name="LaButti K."/>
            <person name="Pangilinan J."/>
            <person name="Lipzen A."/>
            <person name="Riley R."/>
            <person name="Andreopoulos W."/>
            <person name="He G."/>
            <person name="Johnson J."/>
            <person name="Nolan M."/>
            <person name="Tritt A."/>
            <person name="Barry K.W."/>
            <person name="Grigoriev I.V."/>
            <person name="Nagy L.G."/>
            <person name="Hibbett D."/>
            <person name="Henrissat B."/>
            <person name="Matheny P.B."/>
            <person name="Labbe J."/>
            <person name="Martin F.M."/>
        </authorList>
    </citation>
    <scope>NUCLEOTIDE SEQUENCE</scope>
    <source>
        <strain evidence="1">FP105234-sp</strain>
    </source>
</reference>
<proteinExistence type="predicted"/>
<sequence>MRVQTDDDSSDEEDAKISAPKAKPSPAPKPVNLVRVPSGRDSSKTLSSADEDSDDSSSDDSSSSSEDATVLKKKKNVVASKKAATSSSSSSSSDDSSSNESKPAPKPASMPKKKPAVAAKEESSSEDSSSEDSSSEDSSSDEEDELETAVVKKAAASSSSSSPSEDSSDEDELEEDTSKPASKPTPSVDKAKASTSLDLEETKAVKKRRTGENGSSVVTATATPEPLRATESQGSAFQSKGGKGKPPRKSNTPFQRVKAEQTQIDHDELKDNSFESRRAGAGDYGERASRDLIVTRGDGFRKEKNKKKRGSYKGGEITVS</sequence>
<organism evidence="1 2">
    <name type="scientific">Auriscalpium vulgare</name>
    <dbReference type="NCBI Taxonomy" id="40419"/>
    <lineage>
        <taxon>Eukaryota</taxon>
        <taxon>Fungi</taxon>
        <taxon>Dikarya</taxon>
        <taxon>Basidiomycota</taxon>
        <taxon>Agaricomycotina</taxon>
        <taxon>Agaricomycetes</taxon>
        <taxon>Russulales</taxon>
        <taxon>Auriscalpiaceae</taxon>
        <taxon>Auriscalpium</taxon>
    </lineage>
</organism>
<evidence type="ECO:0000313" key="1">
    <source>
        <dbReference type="EMBL" id="KAI0053883.1"/>
    </source>
</evidence>